<feature type="region of interest" description="Disordered" evidence="1">
    <location>
        <begin position="35"/>
        <end position="86"/>
    </location>
</feature>
<gene>
    <name evidence="2" type="ORF">MN116_000824</name>
</gene>
<feature type="region of interest" description="Disordered" evidence="1">
    <location>
        <begin position="1511"/>
        <end position="1570"/>
    </location>
</feature>
<feature type="compositionally biased region" description="Basic and acidic residues" evidence="1">
    <location>
        <begin position="777"/>
        <end position="786"/>
    </location>
</feature>
<evidence type="ECO:0000313" key="3">
    <source>
        <dbReference type="Proteomes" id="UP001292079"/>
    </source>
</evidence>
<feature type="compositionally biased region" description="Polar residues" evidence="1">
    <location>
        <begin position="1544"/>
        <end position="1559"/>
    </location>
</feature>
<feature type="region of interest" description="Disordered" evidence="1">
    <location>
        <begin position="653"/>
        <end position="681"/>
    </location>
</feature>
<protein>
    <submittedName>
        <fullName evidence="2">Uncharacterized protein</fullName>
    </submittedName>
</protein>
<feature type="compositionally biased region" description="Basic and acidic residues" evidence="1">
    <location>
        <begin position="761"/>
        <end position="772"/>
    </location>
</feature>
<reference evidence="2" key="1">
    <citation type="submission" date="2022-04" db="EMBL/GenBank/DDBJ databases">
        <authorList>
            <person name="Xu L."/>
            <person name="Lv Z."/>
        </authorList>
    </citation>
    <scope>NUCLEOTIDE SEQUENCE</scope>
    <source>
        <strain evidence="2">LV_2022a</strain>
    </source>
</reference>
<reference evidence="2" key="2">
    <citation type="journal article" date="2023" name="Infect Dis Poverty">
        <title>Chromosome-scale genome of the human blood fluke Schistosoma mekongi and its implications for public health.</title>
        <authorList>
            <person name="Zhou M."/>
            <person name="Xu L."/>
            <person name="Xu D."/>
            <person name="Chen W."/>
            <person name="Khan J."/>
            <person name="Hu Y."/>
            <person name="Huang H."/>
            <person name="Wei H."/>
            <person name="Zhang Y."/>
            <person name="Chusongsang P."/>
            <person name="Tanasarnprasert K."/>
            <person name="Hu X."/>
            <person name="Limpanont Y."/>
            <person name="Lv Z."/>
        </authorList>
    </citation>
    <scope>NUCLEOTIDE SEQUENCE</scope>
    <source>
        <strain evidence="2">LV_2022a</strain>
    </source>
</reference>
<comment type="caution">
    <text evidence="2">The sequence shown here is derived from an EMBL/GenBank/DDBJ whole genome shotgun (WGS) entry which is preliminary data.</text>
</comment>
<dbReference type="Proteomes" id="UP001292079">
    <property type="component" value="Unassembled WGS sequence"/>
</dbReference>
<feature type="region of interest" description="Disordered" evidence="1">
    <location>
        <begin position="777"/>
        <end position="796"/>
    </location>
</feature>
<feature type="region of interest" description="Disordered" evidence="1">
    <location>
        <begin position="747"/>
        <end position="772"/>
    </location>
</feature>
<evidence type="ECO:0000313" key="2">
    <source>
        <dbReference type="EMBL" id="KAK4475544.1"/>
    </source>
</evidence>
<proteinExistence type="predicted"/>
<feature type="region of interest" description="Disordered" evidence="1">
    <location>
        <begin position="1"/>
        <end position="23"/>
    </location>
</feature>
<feature type="compositionally biased region" description="Basic and acidic residues" evidence="1">
    <location>
        <begin position="35"/>
        <end position="47"/>
    </location>
</feature>
<feature type="compositionally biased region" description="Polar residues" evidence="1">
    <location>
        <begin position="1525"/>
        <end position="1536"/>
    </location>
</feature>
<feature type="compositionally biased region" description="Basic and acidic residues" evidence="1">
    <location>
        <begin position="1602"/>
        <end position="1611"/>
    </location>
</feature>
<feature type="compositionally biased region" description="Low complexity" evidence="1">
    <location>
        <begin position="2008"/>
        <end position="2017"/>
    </location>
</feature>
<organism evidence="2 3">
    <name type="scientific">Schistosoma mekongi</name>
    <name type="common">Parasitic worm</name>
    <dbReference type="NCBI Taxonomy" id="38744"/>
    <lineage>
        <taxon>Eukaryota</taxon>
        <taxon>Metazoa</taxon>
        <taxon>Spiralia</taxon>
        <taxon>Lophotrochozoa</taxon>
        <taxon>Platyhelminthes</taxon>
        <taxon>Trematoda</taxon>
        <taxon>Digenea</taxon>
        <taxon>Strigeidida</taxon>
        <taxon>Schistosomatoidea</taxon>
        <taxon>Schistosomatidae</taxon>
        <taxon>Schistosoma</taxon>
    </lineage>
</organism>
<name>A0AAE1ZLG5_SCHME</name>
<evidence type="ECO:0000256" key="1">
    <source>
        <dbReference type="SAM" id="MobiDB-lite"/>
    </source>
</evidence>
<keyword evidence="3" id="KW-1185">Reference proteome</keyword>
<sequence length="2069" mass="230840">MRGYNDSFDGESSNFNPQSNIAKVSPHYVIREYDNRKRNDRKMDTNRELVIQNRGQKRSIVSSLGLGPKQSRHRSTDHKYSESKRSRVGALCLRNHPRSRWSSETTRTRISSNLGRPRIRRRGSRSVRGSSRLHCAMHVDSETCNLSSALMHTAYATRMKSKELDLFPPISDSSTLRSRINNGKKEDKSTFRLSEPDIEAEPKPYARNVLRREFGRGTKRGRPRFFRGFSRSIRDSKSRSNSKSVDCMDSEIIPQSCLSKISDSPEHKVPVVDCADLKDAVKPNKPNEDSHRPPEDNKLDKFEVKREDYFEASDNLPVPTKRRRGRPLKHCSVLVPKVNTLVKLSESKENTHIEPHESFALHQDSSRLFSELTREREFASPSLVRTSCTDPPILLHFGATDDVLQEVLNEVNVYGFVKLPVKRMRKGRQKPLTAPCKVDENQFVMSFNSPSVEKIFNSICDEGKLNDELASKDLFLAMNGLLRPGVCEVWRRRREDRSKQLSRNLMGRLRPNPRPRRYSDMISQSNHSLNDGLISLDSIHSNEKIRHQSARPNTVSAARLTAAKKLIRAKSHVQSSLQITPIRSQSTGYADELCNQKSTCLDSRTGRSTHRPPKMSVSMSPRTSRRPDVSHHIDWKFCYASSNKQNEVVALSNSLQRRRRQPHFTPKGRIENAGGFSPMRSLNNSPYNLEQDDLEDSYDIHIVDTGSHMQLKSENGTHLQLSSANDIDNFGMNRKFMQLPDDRRLERRRKKRRAITFQRKRPNERFLASHREEKWHSSKTYLRDDSSASSSTSRSGIVDAYGRSFRQARWYHHRPPKDAHPDRISSSYRCHSSLESRPPRKSERLVSSRSMHTGSKLSSRRTILAEPSHTHGSHHRIPRRPDRMCQLTLLDRLVLGLNCSVSQNDDEIHIKQLHAEELNILTQRMSRTGFFIQSLALRQNANNDAEYNIVLTFSSENEVGARRTRCPNSLFRSKFDSHDRASSYRPLCDQNAWRKIKNHNRTRRISCLASRHAYSARPRYTKIFQHSKDPNSSSLLGGYHSDSGLLTRHPPNFVREVHSDDEELGTHRPKHFEKLNIIRKIGQHASYTTDGKLGDTYSVLEPVDKVSLRHLQGSSSASLTKMETHRSCLPLEHCYTAGNTDIHKRSGVLSRVSSVKEDEHTTLTAEELPTIHMNNSANLTTSNSNHGVSKREANIYVVGAIQNIPFRRHSPRKVIRKVYTGSLTIPKILNRKRISGVPTNSLGGQSVGVSVTSTNSLTSTLVTNSIVSAVSCSTSSSSDCPTSSTPTAIFHETQPVPVYSAATQFRRLQGTGASLNIVQTPVASLEQPKINVPPLTVIPVTTDPQTVAKVNVQNSNNAASLRLNQLEAGLSIDTTDHEDIHADHLSKSMAIERITSDDYCVHNISNGNLTDGTESITETPQIETEVKDFSTNVGSSETDMKVSTNPIVTSATDVCHLGSIPYNIVNTTSLHTSAPVNSTVDDEANFGVDDSQTPATSLSASQLLKLKRFHDEVGRPIQRKDSKSPHCTTHMPSQVHSPIYLPARSQNQSQPLESETDFTQCSQPSQLQQSQQSIQYSSSVLPCTTGINTDFRSFPIHLNQDPSHKSNPKLEIDEDDDDDMEDFELKNVTKVYEPSVATSFQPTSISTHNLNSNRLFDSNTSALSTVPTTVSSESQSIPFLGTHYPTIMRTPRISWPFGRSTFTSTFTGSLRLPSQCFSPLSSTPVRYFPDTDQNTGNRSVGQCSSTSRVSTVESVSDHFLLSGKPFISSSISPVLSGSVGIPVMTTVQSSANTSICPGPPKRTVVHKYHSFRKILPKSDRPIMLPTAPGLSLSPFSSNTAGLGKFSVPNSSFGIYRPASLGVNTVLPCEVTADGAYIMDLSTSNLTDDGSSIPIRRSLCTTSLALASSNPSVLATNPASQLLKSLLERDDSRSTNVVTTFATTNNLSFSVSSVVSTSTSTSGSGTPLWNQPAHQSRGTWQLGKRAVSCSNHRSPSDILSVKISQSVFPTSTSSSPTSSNPPPILPPTLRLTPGPTSRLQQLQQHYQRQQEAQRRFEQDSLSKLGVADSV</sequence>
<dbReference type="EMBL" id="JALJAT010000001">
    <property type="protein sequence ID" value="KAK4475544.1"/>
    <property type="molecule type" value="Genomic_DNA"/>
</dbReference>
<feature type="region of interest" description="Disordered" evidence="1">
    <location>
        <begin position="1594"/>
        <end position="1616"/>
    </location>
</feature>
<feature type="compositionally biased region" description="Polar residues" evidence="1">
    <location>
        <begin position="847"/>
        <end position="861"/>
    </location>
</feature>
<feature type="compositionally biased region" description="Low complexity" evidence="1">
    <location>
        <begin position="2026"/>
        <end position="2049"/>
    </location>
</feature>
<feature type="region of interest" description="Disordered" evidence="1">
    <location>
        <begin position="601"/>
        <end position="627"/>
    </location>
</feature>
<feature type="compositionally biased region" description="Basic and acidic residues" evidence="1">
    <location>
        <begin position="1511"/>
        <end position="1524"/>
    </location>
</feature>
<accession>A0AAE1ZLG5</accession>
<feature type="region of interest" description="Disordered" evidence="1">
    <location>
        <begin position="2008"/>
        <end position="2069"/>
    </location>
</feature>
<feature type="compositionally biased region" description="Polar residues" evidence="1">
    <location>
        <begin position="10"/>
        <end position="22"/>
    </location>
</feature>
<feature type="compositionally biased region" description="Basic and acidic residues" evidence="1">
    <location>
        <begin position="832"/>
        <end position="846"/>
    </location>
</feature>
<feature type="region of interest" description="Disordered" evidence="1">
    <location>
        <begin position="279"/>
        <end position="301"/>
    </location>
</feature>
<feature type="compositionally biased region" description="Low complexity" evidence="1">
    <location>
        <begin position="1560"/>
        <end position="1570"/>
    </location>
</feature>
<feature type="compositionally biased region" description="Basic residues" evidence="1">
    <location>
        <begin position="747"/>
        <end position="760"/>
    </location>
</feature>
<feature type="region of interest" description="Disordered" evidence="1">
    <location>
        <begin position="812"/>
        <end position="879"/>
    </location>
</feature>
<feature type="compositionally biased region" description="Basic and acidic residues" evidence="1">
    <location>
        <begin position="2050"/>
        <end position="2059"/>
    </location>
</feature>